<dbReference type="EMBL" id="JAYMYQ010000003">
    <property type="protein sequence ID" value="KAK7345115.1"/>
    <property type="molecule type" value="Genomic_DNA"/>
</dbReference>
<sequence>MRCLHARENELNWFGTHWRELFKANAIYIPVHIGWVDEMKVVKNALALVVPAIVIYYTAPGEFHQFPIGPCHNNYYTAPREFPQFPIEDDGDKVEVGNGGDGGQSYKDDANVGVSDEVFPDVGMVDVAGGNVEGNDLEGDELDGSNVEFGDVEGVDVEGSNLDTEKLGEAAVEDSDLEVVHIKKTSNAEVNAPRKRARGKTCPVAKQQRLEQLQSQQVHSAGDVVLGVGSHGGPGFGAVEQSVGHAPTHAGSSFGTAMSTVGPADVPSAVAKQIVRPADVHSAAVEEGVRPADVPSRAGEKGVGPSDVPFGPVEQTVGPADVLPRAAGQSEWPIHDEMEIS</sequence>
<proteinExistence type="predicted"/>
<protein>
    <submittedName>
        <fullName evidence="2">Uncharacterized protein</fullName>
    </submittedName>
</protein>
<organism evidence="2 3">
    <name type="scientific">Canavalia gladiata</name>
    <name type="common">Sword bean</name>
    <name type="synonym">Dolichos gladiatus</name>
    <dbReference type="NCBI Taxonomy" id="3824"/>
    <lineage>
        <taxon>Eukaryota</taxon>
        <taxon>Viridiplantae</taxon>
        <taxon>Streptophyta</taxon>
        <taxon>Embryophyta</taxon>
        <taxon>Tracheophyta</taxon>
        <taxon>Spermatophyta</taxon>
        <taxon>Magnoliopsida</taxon>
        <taxon>eudicotyledons</taxon>
        <taxon>Gunneridae</taxon>
        <taxon>Pentapetalae</taxon>
        <taxon>rosids</taxon>
        <taxon>fabids</taxon>
        <taxon>Fabales</taxon>
        <taxon>Fabaceae</taxon>
        <taxon>Papilionoideae</taxon>
        <taxon>50 kb inversion clade</taxon>
        <taxon>NPAAA clade</taxon>
        <taxon>indigoferoid/millettioid clade</taxon>
        <taxon>Phaseoleae</taxon>
        <taxon>Canavalia</taxon>
    </lineage>
</organism>
<feature type="region of interest" description="Disordered" evidence="1">
    <location>
        <begin position="89"/>
        <end position="111"/>
    </location>
</feature>
<evidence type="ECO:0000256" key="1">
    <source>
        <dbReference type="SAM" id="MobiDB-lite"/>
    </source>
</evidence>
<dbReference type="AlphaFoldDB" id="A0AAN9LZ65"/>
<comment type="caution">
    <text evidence="2">The sequence shown here is derived from an EMBL/GenBank/DDBJ whole genome shotgun (WGS) entry which is preliminary data.</text>
</comment>
<evidence type="ECO:0000313" key="3">
    <source>
        <dbReference type="Proteomes" id="UP001367508"/>
    </source>
</evidence>
<keyword evidence="3" id="KW-1185">Reference proteome</keyword>
<gene>
    <name evidence="2" type="ORF">VNO77_15570</name>
</gene>
<name>A0AAN9LZ65_CANGL</name>
<feature type="region of interest" description="Disordered" evidence="1">
    <location>
        <begin position="285"/>
        <end position="311"/>
    </location>
</feature>
<accession>A0AAN9LZ65</accession>
<reference evidence="2 3" key="1">
    <citation type="submission" date="2024-01" db="EMBL/GenBank/DDBJ databases">
        <title>The genomes of 5 underutilized Papilionoideae crops provide insights into root nodulation and disease resistanc.</title>
        <authorList>
            <person name="Jiang F."/>
        </authorList>
    </citation>
    <scope>NUCLEOTIDE SEQUENCE [LARGE SCALE GENOMIC DNA]</scope>
    <source>
        <strain evidence="2">LVBAO_FW01</strain>
        <tissue evidence="2">Leaves</tissue>
    </source>
</reference>
<evidence type="ECO:0000313" key="2">
    <source>
        <dbReference type="EMBL" id="KAK7345115.1"/>
    </source>
</evidence>
<dbReference type="Proteomes" id="UP001367508">
    <property type="component" value="Unassembled WGS sequence"/>
</dbReference>